<proteinExistence type="predicted"/>
<organism evidence="1 2">
    <name type="scientific">Halobaculum magnesiiphilum</name>
    <dbReference type="NCBI Taxonomy" id="1017351"/>
    <lineage>
        <taxon>Archaea</taxon>
        <taxon>Methanobacteriati</taxon>
        <taxon>Methanobacteriota</taxon>
        <taxon>Stenosarchaea group</taxon>
        <taxon>Halobacteria</taxon>
        <taxon>Halobacteriales</taxon>
        <taxon>Haloferacaceae</taxon>
        <taxon>Halobaculum</taxon>
    </lineage>
</organism>
<gene>
    <name evidence="1" type="ORF">K6T50_00755</name>
</gene>
<dbReference type="KEGG" id="hmp:K6T50_00755"/>
<evidence type="ECO:0000313" key="2">
    <source>
        <dbReference type="Proteomes" id="UP000826254"/>
    </source>
</evidence>
<evidence type="ECO:0000313" key="1">
    <source>
        <dbReference type="EMBL" id="QZP37743.1"/>
    </source>
</evidence>
<keyword evidence="2" id="KW-1185">Reference proteome</keyword>
<dbReference type="AlphaFoldDB" id="A0A8T8WDA0"/>
<name>A0A8T8WDA0_9EURY</name>
<protein>
    <submittedName>
        <fullName evidence="1">Uncharacterized protein</fullName>
    </submittedName>
</protein>
<dbReference type="GeneID" id="67176627"/>
<dbReference type="EMBL" id="CP081958">
    <property type="protein sequence ID" value="QZP37743.1"/>
    <property type="molecule type" value="Genomic_DNA"/>
</dbReference>
<dbReference type="RefSeq" id="WP_222607551.1">
    <property type="nucleotide sequence ID" value="NZ_CP081958.1"/>
</dbReference>
<accession>A0A8T8WDA0</accession>
<sequence length="60" mass="6481">MNELATVTVEWATNTDVPNALLVLALLTSPATWSERITNRIGPVLDRFGPGETATNGEKQ</sequence>
<dbReference type="Proteomes" id="UP000826254">
    <property type="component" value="Chromosome"/>
</dbReference>
<reference evidence="1 2" key="1">
    <citation type="journal article" date="2021" name="Int. J. Syst. Evol. Microbiol.">
        <title>Halobaculum halophilum sp. nov. and Halobaculum salinum sp. nov., isolated from salt lake and saline soil.</title>
        <authorList>
            <person name="Cui H.L."/>
            <person name="Shi X.W."/>
            <person name="Yin X.M."/>
            <person name="Yang X.Y."/>
            <person name="Hou J."/>
            <person name="Zhu L."/>
        </authorList>
    </citation>
    <scope>NUCLEOTIDE SEQUENCE [LARGE SCALE GENOMIC DNA]</scope>
    <source>
        <strain evidence="1 2">NBRC 109044</strain>
    </source>
</reference>